<dbReference type="EMBL" id="SNRY01003577">
    <property type="protein sequence ID" value="KAA6320479.1"/>
    <property type="molecule type" value="Genomic_DNA"/>
</dbReference>
<dbReference type="SUPFAM" id="SSF53448">
    <property type="entry name" value="Nucleotide-diphospho-sugar transferases"/>
    <property type="match status" value="1"/>
</dbReference>
<keyword evidence="2" id="KW-0808">Transferase</keyword>
<keyword evidence="2" id="KW-0548">Nucleotidyltransferase</keyword>
<accession>A0A5J4QGU7</accession>
<dbReference type="Gene3D" id="3.90.550.10">
    <property type="entry name" value="Spore Coat Polysaccharide Biosynthesis Protein SpsA, Chain A"/>
    <property type="match status" value="1"/>
</dbReference>
<name>A0A5J4QGU7_9ZZZZ</name>
<dbReference type="GO" id="GO:0050518">
    <property type="term" value="F:2-C-methyl-D-erythritol 4-phosphate cytidylyltransferase activity"/>
    <property type="evidence" value="ECO:0007669"/>
    <property type="project" value="UniProtKB-EC"/>
</dbReference>
<evidence type="ECO:0000313" key="2">
    <source>
        <dbReference type="EMBL" id="KAA6320479.1"/>
    </source>
</evidence>
<comment type="caution">
    <text evidence="2">The sequence shown here is derived from an EMBL/GenBank/DDBJ whole genome shotgun (WGS) entry which is preliminary data.</text>
</comment>
<dbReference type="AlphaFoldDB" id="A0A5J4QGU7"/>
<proteinExistence type="predicted"/>
<dbReference type="InterPro" id="IPR029044">
    <property type="entry name" value="Nucleotide-diphossugar_trans"/>
</dbReference>
<gene>
    <name evidence="2" type="ORF">EZS27_029755</name>
</gene>
<dbReference type="InterPro" id="IPR025877">
    <property type="entry name" value="MobA-like_NTP_Trfase"/>
</dbReference>
<dbReference type="EC" id="2.7.7.60" evidence="2"/>
<protein>
    <submittedName>
        <fullName evidence="2">2-C-methyl-D-erythritol 4-phosphate cytidylyltransferase</fullName>
        <ecNumber evidence="2">2.7.7.60</ecNumber>
    </submittedName>
</protein>
<feature type="domain" description="MobA-like NTP transferase" evidence="1">
    <location>
        <begin position="8"/>
        <end position="105"/>
    </location>
</feature>
<organism evidence="2">
    <name type="scientific">termite gut metagenome</name>
    <dbReference type="NCBI Taxonomy" id="433724"/>
    <lineage>
        <taxon>unclassified sequences</taxon>
        <taxon>metagenomes</taxon>
        <taxon>organismal metagenomes</taxon>
    </lineage>
</organism>
<dbReference type="Pfam" id="PF12804">
    <property type="entry name" value="NTP_transf_3"/>
    <property type="match status" value="1"/>
</dbReference>
<sequence>MSSAKSIVISCAGIGSRLGLGQTKALLNINGKSLIAWQLEMFKDIEDVRIVIGYQANDIVQEVLKYRNDIIFIYNHNYFETKTGTSFYLGSKHAKEYVIEWDGDLLVHPEDVKKYC</sequence>
<reference evidence="2" key="1">
    <citation type="submission" date="2019-03" db="EMBL/GenBank/DDBJ databases">
        <title>Single cell metagenomics reveals metabolic interactions within the superorganism composed of flagellate Streblomastix strix and complex community of Bacteroidetes bacteria on its surface.</title>
        <authorList>
            <person name="Treitli S.C."/>
            <person name="Kolisko M."/>
            <person name="Husnik F."/>
            <person name="Keeling P."/>
            <person name="Hampl V."/>
        </authorList>
    </citation>
    <scope>NUCLEOTIDE SEQUENCE</scope>
    <source>
        <strain evidence="2">STM</strain>
    </source>
</reference>
<evidence type="ECO:0000259" key="1">
    <source>
        <dbReference type="Pfam" id="PF12804"/>
    </source>
</evidence>